<dbReference type="InterPro" id="IPR003362">
    <property type="entry name" value="Bact_transf"/>
</dbReference>
<dbReference type="EMBL" id="CP034158">
    <property type="protein sequence ID" value="AZI66619.1"/>
    <property type="molecule type" value="Genomic_DNA"/>
</dbReference>
<dbReference type="GO" id="GO:0016740">
    <property type="term" value="F:transferase activity"/>
    <property type="evidence" value="ECO:0007669"/>
    <property type="project" value="UniProtKB-KW"/>
</dbReference>
<dbReference type="Proteomes" id="UP000274483">
    <property type="component" value="Chromosome"/>
</dbReference>
<feature type="domain" description="Bacterial sugar transferase" evidence="2">
    <location>
        <begin position="4"/>
        <end position="180"/>
    </location>
</feature>
<keyword evidence="3" id="KW-0808">Transferase</keyword>
<evidence type="ECO:0000259" key="2">
    <source>
        <dbReference type="Pfam" id="PF02397"/>
    </source>
</evidence>
<organism evidence="3 4">
    <name type="scientific">Kaistella daneshvariae</name>
    <dbReference type="NCBI Taxonomy" id="2487074"/>
    <lineage>
        <taxon>Bacteria</taxon>
        <taxon>Pseudomonadati</taxon>
        <taxon>Bacteroidota</taxon>
        <taxon>Flavobacteriia</taxon>
        <taxon>Flavobacteriales</taxon>
        <taxon>Weeksellaceae</taxon>
        <taxon>Chryseobacterium group</taxon>
        <taxon>Kaistella</taxon>
    </lineage>
</organism>
<dbReference type="RefSeq" id="WP_124757214.1">
    <property type="nucleotide sequence ID" value="NZ_CBCRWA010000003.1"/>
</dbReference>
<gene>
    <name evidence="3" type="ORF">EIB71_02505</name>
</gene>
<evidence type="ECO:0000256" key="1">
    <source>
        <dbReference type="ARBA" id="ARBA00006464"/>
    </source>
</evidence>
<accession>A0ABM7C6L7</accession>
<evidence type="ECO:0000313" key="3">
    <source>
        <dbReference type="EMBL" id="AZI66619.1"/>
    </source>
</evidence>
<dbReference type="Pfam" id="PF02397">
    <property type="entry name" value="Bac_transf"/>
    <property type="match status" value="1"/>
</dbReference>
<reference evidence="3 4" key="1">
    <citation type="submission" date="2018-11" db="EMBL/GenBank/DDBJ databases">
        <title>Proposal to divide the Flavobacteriaceae and reorganize its genera based on Amino Acid Identity values calculated from whole genome sequences.</title>
        <authorList>
            <person name="Nicholson A.C."/>
            <person name="Gulvik C.A."/>
            <person name="Whitney A.M."/>
            <person name="Humrighouse B.W."/>
            <person name="Bell M."/>
            <person name="Holmes B."/>
            <person name="Steigerwalt A.G."/>
            <person name="Villarma A."/>
            <person name="Sheth M."/>
            <person name="Batra D."/>
            <person name="Pryor J."/>
            <person name="Bernardet J.-F."/>
            <person name="Hugo C."/>
            <person name="Kampfer P."/>
            <person name="Newman J.D."/>
            <person name="McQuiston J.R."/>
        </authorList>
    </citation>
    <scope>NUCLEOTIDE SEQUENCE [LARGE SCALE GENOMIC DNA]</scope>
    <source>
        <strain evidence="3 4">H3001</strain>
    </source>
</reference>
<evidence type="ECO:0000313" key="4">
    <source>
        <dbReference type="Proteomes" id="UP000274483"/>
    </source>
</evidence>
<dbReference type="PANTHER" id="PTHR30576:SF20">
    <property type="entry name" value="QUINOVOSAMINEPHOSPHOTRANSFERAE-RELATED"/>
    <property type="match status" value="1"/>
</dbReference>
<comment type="similarity">
    <text evidence="1">Belongs to the bacterial sugar transferase family.</text>
</comment>
<dbReference type="PANTHER" id="PTHR30576">
    <property type="entry name" value="COLANIC BIOSYNTHESIS UDP-GLUCOSE LIPID CARRIER TRANSFERASE"/>
    <property type="match status" value="1"/>
</dbReference>
<sequence length="182" mass="20988">MLPKRLFDFIFSLLALLLISPVLMIAALIAGWDTHSNGFFIQERVGQFGKLFKIVKLRTMDIKTQSISTFGRFLRKSKIDELPQLYNVLIGEMSVVGPRPDVAGYYDILKGEARKILELKPGLTSEASLKYFDEDALLAQQEDPLLYNDTVLFPDKVRMNLEYYYNRSFLGDLKIIWKTLLR</sequence>
<protein>
    <submittedName>
        <fullName evidence="3">Sugar transferase</fullName>
    </submittedName>
</protein>
<keyword evidence="4" id="KW-1185">Reference proteome</keyword>
<proteinExistence type="inferred from homology"/>
<name>A0ABM7C6L7_9FLAO</name>